<sequence>MIHLGDKNDVRPKWSLVIHGGATTVMDLDEAKTDQYHRGLRIALDAGRSVLCNGGSAIDAVQAAVVLLEDDSVFNAGRGSVVRLDGSFELDACLMDGLTGNSGAVASVKRLANPILAARHVLQDEHHRLLAGTGAEQFAINHGCEPVSQDYFLDHQQIEHSERPSLGTVGAVAMDVFGNLAAGTSTGGVTRCLPGRIGDSPVIGAGTYAENSSIAVSATGFGERFLRHSAAAQVAWMIKHLGCSPQQAVESVLNDILPAQSGGMIGVGAAGEIVMHATTKWMRRGWATSDGDVATALEY</sequence>
<evidence type="ECO:0000256" key="7">
    <source>
        <dbReference type="PIRSR" id="PIRSR600246-3"/>
    </source>
</evidence>
<feature type="binding site" evidence="6">
    <location>
        <begin position="196"/>
        <end position="199"/>
    </location>
    <ligand>
        <name>substrate</name>
    </ligand>
</feature>
<comment type="caution">
    <text evidence="8">The sequence shown here is derived from an EMBL/GenBank/DDBJ whole genome shotgun (WGS) entry which is preliminary data.</text>
</comment>
<reference evidence="8 9" key="1">
    <citation type="submission" date="2019-08" db="EMBL/GenBank/DDBJ databases">
        <title>Deep-cultivation of Planctomycetes and their phenomic and genomic characterization uncovers novel biology.</title>
        <authorList>
            <person name="Wiegand S."/>
            <person name="Jogler M."/>
            <person name="Boedeker C."/>
            <person name="Pinto D."/>
            <person name="Vollmers J."/>
            <person name="Rivas-Marin E."/>
            <person name="Kohn T."/>
            <person name="Peeters S.H."/>
            <person name="Heuer A."/>
            <person name="Rast P."/>
            <person name="Oberbeckmann S."/>
            <person name="Bunk B."/>
            <person name="Jeske O."/>
            <person name="Meyerdierks A."/>
            <person name="Storesund J.E."/>
            <person name="Kallscheuer N."/>
            <person name="Luecker S."/>
            <person name="Lage O.M."/>
            <person name="Pohl T."/>
            <person name="Merkel B.J."/>
            <person name="Hornburger P."/>
            <person name="Mueller R.-W."/>
            <person name="Bruemmer F."/>
            <person name="Labrenz M."/>
            <person name="Spormann A.M."/>
            <person name="Op Den Camp H."/>
            <person name="Overmann J."/>
            <person name="Amann R."/>
            <person name="Jetten M.S.M."/>
            <person name="Mascher T."/>
            <person name="Medema M.H."/>
            <person name="Devos D.P."/>
            <person name="Kaster A.-K."/>
            <person name="Ovreas L."/>
            <person name="Rohde M."/>
            <person name="Galperin M.Y."/>
            <person name="Jogler C."/>
        </authorList>
    </citation>
    <scope>NUCLEOTIDE SEQUENCE [LARGE SCALE GENOMIC DNA]</scope>
    <source>
        <strain evidence="8 9">LF1</strain>
    </source>
</reference>
<dbReference type="RefSeq" id="WP_200836763.1">
    <property type="nucleotide sequence ID" value="NZ_LWSK01000082.1"/>
</dbReference>
<dbReference type="CDD" id="cd04701">
    <property type="entry name" value="Asparaginase_2"/>
    <property type="match status" value="1"/>
</dbReference>
<dbReference type="InterPro" id="IPR029055">
    <property type="entry name" value="Ntn_hydrolases_N"/>
</dbReference>
<dbReference type="PANTHER" id="PTHR10188:SF6">
    <property type="entry name" value="N(4)-(BETA-N-ACETYLGLUCOSAMINYL)-L-ASPARAGINASE"/>
    <property type="match status" value="1"/>
</dbReference>
<dbReference type="FunFam" id="3.60.20.30:FF:000001">
    <property type="entry name" value="Isoaspartyl peptidase/L-asparaginase"/>
    <property type="match status" value="1"/>
</dbReference>
<keyword evidence="1" id="KW-0645">Protease</keyword>
<organism evidence="8 9">
    <name type="scientific">Rubripirellula obstinata</name>
    <dbReference type="NCBI Taxonomy" id="406547"/>
    <lineage>
        <taxon>Bacteria</taxon>
        <taxon>Pseudomonadati</taxon>
        <taxon>Planctomycetota</taxon>
        <taxon>Planctomycetia</taxon>
        <taxon>Pirellulales</taxon>
        <taxon>Pirellulaceae</taxon>
        <taxon>Rubripirellula</taxon>
    </lineage>
</organism>
<dbReference type="Gene3D" id="3.60.20.30">
    <property type="entry name" value="(Glycosyl)asparaginase"/>
    <property type="match status" value="1"/>
</dbReference>
<dbReference type="SUPFAM" id="SSF56235">
    <property type="entry name" value="N-terminal nucleophile aminohydrolases (Ntn hydrolases)"/>
    <property type="match status" value="1"/>
</dbReference>
<dbReference type="GO" id="GO:0016811">
    <property type="term" value="F:hydrolase activity, acting on carbon-nitrogen (but not peptide) bonds, in linear amides"/>
    <property type="evidence" value="ECO:0007669"/>
    <property type="project" value="UniProtKB-ARBA"/>
</dbReference>
<keyword evidence="3" id="KW-0068">Autocatalytic cleavage</keyword>
<dbReference type="EMBL" id="VRLW01000001">
    <property type="protein sequence ID" value="KAA1260007.1"/>
    <property type="molecule type" value="Genomic_DNA"/>
</dbReference>
<evidence type="ECO:0000256" key="5">
    <source>
        <dbReference type="PIRSR" id="PIRSR600246-1"/>
    </source>
</evidence>
<evidence type="ECO:0000256" key="3">
    <source>
        <dbReference type="ARBA" id="ARBA00022813"/>
    </source>
</evidence>
<evidence type="ECO:0000313" key="9">
    <source>
        <dbReference type="Proteomes" id="UP000322699"/>
    </source>
</evidence>
<gene>
    <name evidence="8" type="primary">iaaA</name>
    <name evidence="8" type="ORF">LF1_25450</name>
</gene>
<dbReference type="Pfam" id="PF01112">
    <property type="entry name" value="Asparaginase_2"/>
    <property type="match status" value="2"/>
</dbReference>
<keyword evidence="9" id="KW-1185">Reference proteome</keyword>
<protein>
    <recommendedName>
        <fullName evidence="4">Isoaspartyl peptidase</fullName>
    </recommendedName>
</protein>
<evidence type="ECO:0000313" key="8">
    <source>
        <dbReference type="EMBL" id="KAA1260007.1"/>
    </source>
</evidence>
<feature type="site" description="Cleavage; by autolysis" evidence="7">
    <location>
        <begin position="167"/>
        <end position="168"/>
    </location>
</feature>
<dbReference type="GO" id="GO:0006508">
    <property type="term" value="P:proteolysis"/>
    <property type="evidence" value="ECO:0007669"/>
    <property type="project" value="UniProtKB-KW"/>
</dbReference>
<evidence type="ECO:0000256" key="6">
    <source>
        <dbReference type="PIRSR" id="PIRSR600246-2"/>
    </source>
</evidence>
<evidence type="ECO:0000256" key="2">
    <source>
        <dbReference type="ARBA" id="ARBA00022801"/>
    </source>
</evidence>
<proteinExistence type="predicted"/>
<dbReference type="GO" id="GO:0008233">
    <property type="term" value="F:peptidase activity"/>
    <property type="evidence" value="ECO:0007669"/>
    <property type="project" value="UniProtKB-KW"/>
</dbReference>
<dbReference type="Proteomes" id="UP000322699">
    <property type="component" value="Unassembled WGS sequence"/>
</dbReference>
<keyword evidence="2 8" id="KW-0378">Hydrolase</keyword>
<dbReference type="InterPro" id="IPR000246">
    <property type="entry name" value="Peptidase_T2"/>
</dbReference>
<dbReference type="PANTHER" id="PTHR10188">
    <property type="entry name" value="L-ASPARAGINASE"/>
    <property type="match status" value="1"/>
</dbReference>
<name>A0A5B1CFM4_9BACT</name>
<evidence type="ECO:0000256" key="4">
    <source>
        <dbReference type="ARBA" id="ARBA00069124"/>
    </source>
</evidence>
<feature type="active site" description="Nucleophile" evidence="5">
    <location>
        <position position="168"/>
    </location>
</feature>
<feature type="binding site" evidence="6">
    <location>
        <begin position="219"/>
        <end position="222"/>
    </location>
    <ligand>
        <name>substrate</name>
    </ligand>
</feature>
<accession>A0A5B1CFM4</accession>
<dbReference type="AlphaFoldDB" id="A0A5B1CFM4"/>
<evidence type="ECO:0000256" key="1">
    <source>
        <dbReference type="ARBA" id="ARBA00022670"/>
    </source>
</evidence>